<feature type="signal peptide" evidence="1">
    <location>
        <begin position="1"/>
        <end position="24"/>
    </location>
</feature>
<dbReference type="InterPro" id="IPR050312">
    <property type="entry name" value="IolE/XylAMocC-like"/>
</dbReference>
<keyword evidence="3" id="KW-0413">Isomerase</keyword>
<comment type="caution">
    <text evidence="3">The sequence shown here is derived from an EMBL/GenBank/DDBJ whole genome shotgun (WGS) entry which is preliminary data.</text>
</comment>
<dbReference type="InterPro" id="IPR013022">
    <property type="entry name" value="Xyl_isomerase-like_TIM-brl"/>
</dbReference>
<protein>
    <submittedName>
        <fullName evidence="3">Sugar phosphate isomerase/epimerase</fullName>
    </submittedName>
</protein>
<dbReference type="Gene3D" id="3.20.20.150">
    <property type="entry name" value="Divalent-metal-dependent TIM barrel enzymes"/>
    <property type="match status" value="1"/>
</dbReference>
<accession>A0ABR7CIM8</accession>
<organism evidence="3 4">
    <name type="scientific">Alistipes hominis</name>
    <dbReference type="NCBI Taxonomy" id="2763015"/>
    <lineage>
        <taxon>Bacteria</taxon>
        <taxon>Pseudomonadati</taxon>
        <taxon>Bacteroidota</taxon>
        <taxon>Bacteroidia</taxon>
        <taxon>Bacteroidales</taxon>
        <taxon>Rikenellaceae</taxon>
        <taxon>Alistipes</taxon>
    </lineage>
</organism>
<evidence type="ECO:0000259" key="2">
    <source>
        <dbReference type="Pfam" id="PF01261"/>
    </source>
</evidence>
<dbReference type="InterPro" id="IPR036237">
    <property type="entry name" value="Xyl_isomerase-like_sf"/>
</dbReference>
<proteinExistence type="predicted"/>
<name>A0ABR7CIM8_9BACT</name>
<dbReference type="SUPFAM" id="SSF51658">
    <property type="entry name" value="Xylose isomerase-like"/>
    <property type="match status" value="1"/>
</dbReference>
<sequence>MHRRDFLKNALLAAGVLSFPYLRAGVLADSVSVPADDKEPVSGDFRKSIMWGTVGMEGSVLDKCKAIKVAGYDGIEPNSHMDRDEVLAAMRETGLVASSVCNVHHWAKPLSHPDAAVRQEGIDAMIVAMEDAKAYGTDAVLLVPGIVNEEVSYDDCWNRSTECIKELIPTAEKLGVKICIENVWNNFLLSPVEACNYVDQFESPYVKFYFDCGNILVYGWPEQWIDILDNRIGRIHIKEFSRKEADSKGRGAGFGVSLTEGDVNWSKVMEAARKHYRGGWLTTEQGNSASAEALADLCARLDRIVAL</sequence>
<dbReference type="Proteomes" id="UP000636891">
    <property type="component" value="Unassembled WGS sequence"/>
</dbReference>
<keyword evidence="4" id="KW-1185">Reference proteome</keyword>
<dbReference type="GO" id="GO:0016853">
    <property type="term" value="F:isomerase activity"/>
    <property type="evidence" value="ECO:0007669"/>
    <property type="project" value="UniProtKB-KW"/>
</dbReference>
<evidence type="ECO:0000313" key="4">
    <source>
        <dbReference type="Proteomes" id="UP000636891"/>
    </source>
</evidence>
<dbReference type="PANTHER" id="PTHR12110">
    <property type="entry name" value="HYDROXYPYRUVATE ISOMERASE"/>
    <property type="match status" value="1"/>
</dbReference>
<feature type="domain" description="Xylose isomerase-like TIM barrel" evidence="2">
    <location>
        <begin position="65"/>
        <end position="290"/>
    </location>
</feature>
<dbReference type="RefSeq" id="WP_101570840.1">
    <property type="nucleotide sequence ID" value="NZ_JACOOK010000001.1"/>
</dbReference>
<keyword evidence="1" id="KW-0732">Signal</keyword>
<dbReference type="Pfam" id="PF01261">
    <property type="entry name" value="AP_endonuc_2"/>
    <property type="match status" value="1"/>
</dbReference>
<feature type="chain" id="PRO_5047050865" evidence="1">
    <location>
        <begin position="25"/>
        <end position="307"/>
    </location>
</feature>
<gene>
    <name evidence="3" type="ORF">H8S08_00570</name>
</gene>
<dbReference type="EMBL" id="JACOOK010000001">
    <property type="protein sequence ID" value="MBC5615513.1"/>
    <property type="molecule type" value="Genomic_DNA"/>
</dbReference>
<evidence type="ECO:0000256" key="1">
    <source>
        <dbReference type="SAM" id="SignalP"/>
    </source>
</evidence>
<evidence type="ECO:0000313" key="3">
    <source>
        <dbReference type="EMBL" id="MBC5615513.1"/>
    </source>
</evidence>
<reference evidence="3 4" key="1">
    <citation type="submission" date="2020-08" db="EMBL/GenBank/DDBJ databases">
        <title>Genome public.</title>
        <authorList>
            <person name="Liu C."/>
            <person name="Sun Q."/>
        </authorList>
    </citation>
    <scope>NUCLEOTIDE SEQUENCE [LARGE SCALE GENOMIC DNA]</scope>
    <source>
        <strain evidence="3 4">New-7</strain>
    </source>
</reference>